<proteinExistence type="predicted"/>
<evidence type="ECO:0000259" key="1">
    <source>
        <dbReference type="Pfam" id="PF12804"/>
    </source>
</evidence>
<dbReference type="Gene3D" id="3.90.550.10">
    <property type="entry name" value="Spore Coat Polysaccharide Biosynthesis Protein SpsA, Chain A"/>
    <property type="match status" value="1"/>
</dbReference>
<accession>A0A174DQU7</accession>
<dbReference type="Proteomes" id="UP000095594">
    <property type="component" value="Unassembled WGS sequence"/>
</dbReference>
<evidence type="ECO:0000313" key="3">
    <source>
        <dbReference type="Proteomes" id="UP000095594"/>
    </source>
</evidence>
<reference evidence="2 3" key="1">
    <citation type="submission" date="2015-09" db="EMBL/GenBank/DDBJ databases">
        <authorList>
            <consortium name="Pathogen Informatics"/>
        </authorList>
    </citation>
    <scope>NUCLEOTIDE SEQUENCE [LARGE SCALE GENOMIC DNA]</scope>
    <source>
        <strain evidence="2 3">2789STDY5834856</strain>
    </source>
</reference>
<dbReference type="Pfam" id="PF12804">
    <property type="entry name" value="NTP_transf_3"/>
    <property type="match status" value="1"/>
</dbReference>
<dbReference type="PANTHER" id="PTHR43777:SF1">
    <property type="entry name" value="MOLYBDENUM COFACTOR CYTIDYLYLTRANSFERASE"/>
    <property type="match status" value="1"/>
</dbReference>
<protein>
    <submittedName>
        <fullName evidence="2">MobA-like protein</fullName>
    </submittedName>
</protein>
<dbReference type="SUPFAM" id="SSF53448">
    <property type="entry name" value="Nucleotide-diphospho-sugar transferases"/>
    <property type="match status" value="1"/>
</dbReference>
<feature type="domain" description="MobA-like NTP transferase" evidence="1">
    <location>
        <begin position="5"/>
        <end position="169"/>
    </location>
</feature>
<sequence length="202" mass="22834">MKVNGLILAAGMSSRMGDFKPLMKINNKTMIERSIDSMLMGGSYSVTLVLGYQGERIERLLKRKGYLEKNVILVYNKNYEVTNMIDSVKIGINNIGECDAFYLLPGDMPAIKANTFIKVRETMDRTRAKAVFPTIDGYKKHPPLISIELVKDILEFNSDGGLREMWKELDSEIITVPVDDLGCNLDVDTKSQYINVCKYMTT</sequence>
<name>A0A174DQU7_9CLOT</name>
<dbReference type="AlphaFoldDB" id="A0A174DQU7"/>
<dbReference type="RefSeq" id="WP_055264795.1">
    <property type="nucleotide sequence ID" value="NZ_CABIXQ010000007.1"/>
</dbReference>
<dbReference type="PANTHER" id="PTHR43777">
    <property type="entry name" value="MOLYBDENUM COFACTOR CYTIDYLYLTRANSFERASE"/>
    <property type="match status" value="1"/>
</dbReference>
<gene>
    <name evidence="2" type="ORF">ERS852471_01255</name>
</gene>
<dbReference type="OrthoDB" id="285216at2"/>
<dbReference type="CDD" id="cd04182">
    <property type="entry name" value="GT_2_like_f"/>
    <property type="match status" value="1"/>
</dbReference>
<evidence type="ECO:0000313" key="2">
    <source>
        <dbReference type="EMBL" id="CUO27597.1"/>
    </source>
</evidence>
<dbReference type="EMBL" id="CYZX01000007">
    <property type="protein sequence ID" value="CUO27597.1"/>
    <property type="molecule type" value="Genomic_DNA"/>
</dbReference>
<dbReference type="GO" id="GO:0016779">
    <property type="term" value="F:nucleotidyltransferase activity"/>
    <property type="evidence" value="ECO:0007669"/>
    <property type="project" value="UniProtKB-ARBA"/>
</dbReference>
<dbReference type="InterPro" id="IPR025877">
    <property type="entry name" value="MobA-like_NTP_Trfase"/>
</dbReference>
<organism evidence="2 3">
    <name type="scientific">Clostridium disporicum</name>
    <dbReference type="NCBI Taxonomy" id="84024"/>
    <lineage>
        <taxon>Bacteria</taxon>
        <taxon>Bacillati</taxon>
        <taxon>Bacillota</taxon>
        <taxon>Clostridia</taxon>
        <taxon>Eubacteriales</taxon>
        <taxon>Clostridiaceae</taxon>
        <taxon>Clostridium</taxon>
    </lineage>
</organism>
<dbReference type="InterPro" id="IPR029044">
    <property type="entry name" value="Nucleotide-diphossugar_trans"/>
</dbReference>